<protein>
    <submittedName>
        <fullName evidence="1">Uncharacterized protein</fullName>
    </submittedName>
</protein>
<dbReference type="Proteomes" id="UP000054166">
    <property type="component" value="Unassembled WGS sequence"/>
</dbReference>
<keyword evidence="2" id="KW-1185">Reference proteome</keyword>
<evidence type="ECO:0000313" key="1">
    <source>
        <dbReference type="EMBL" id="KIM90257.1"/>
    </source>
</evidence>
<reference evidence="2" key="2">
    <citation type="submission" date="2015-01" db="EMBL/GenBank/DDBJ databases">
        <title>Evolutionary Origins and Diversification of the Mycorrhizal Mutualists.</title>
        <authorList>
            <consortium name="DOE Joint Genome Institute"/>
            <consortium name="Mycorrhizal Genomics Consortium"/>
            <person name="Kohler A."/>
            <person name="Kuo A."/>
            <person name="Nagy L.G."/>
            <person name="Floudas D."/>
            <person name="Copeland A."/>
            <person name="Barry K.W."/>
            <person name="Cichocki N."/>
            <person name="Veneault-Fourrey C."/>
            <person name="LaButti K."/>
            <person name="Lindquist E.A."/>
            <person name="Lipzen A."/>
            <person name="Lundell T."/>
            <person name="Morin E."/>
            <person name="Murat C."/>
            <person name="Riley R."/>
            <person name="Ohm R."/>
            <person name="Sun H."/>
            <person name="Tunlid A."/>
            <person name="Henrissat B."/>
            <person name="Grigoriev I.V."/>
            <person name="Hibbett D.S."/>
            <person name="Martin F."/>
        </authorList>
    </citation>
    <scope>NUCLEOTIDE SEQUENCE [LARGE SCALE GENOMIC DNA]</scope>
    <source>
        <strain evidence="2">F 1598</strain>
    </source>
</reference>
<evidence type="ECO:0000313" key="2">
    <source>
        <dbReference type="Proteomes" id="UP000054166"/>
    </source>
</evidence>
<dbReference type="AlphaFoldDB" id="A0A0C3CKQ8"/>
<name>A0A0C3CKQ8_PILCF</name>
<reference evidence="1 2" key="1">
    <citation type="submission" date="2014-04" db="EMBL/GenBank/DDBJ databases">
        <authorList>
            <consortium name="DOE Joint Genome Institute"/>
            <person name="Kuo A."/>
            <person name="Tarkka M."/>
            <person name="Buscot F."/>
            <person name="Kohler A."/>
            <person name="Nagy L.G."/>
            <person name="Floudas D."/>
            <person name="Copeland A."/>
            <person name="Barry K.W."/>
            <person name="Cichocki N."/>
            <person name="Veneault-Fourrey C."/>
            <person name="LaButti K."/>
            <person name="Lindquist E.A."/>
            <person name="Lipzen A."/>
            <person name="Lundell T."/>
            <person name="Morin E."/>
            <person name="Murat C."/>
            <person name="Sun H."/>
            <person name="Tunlid A."/>
            <person name="Henrissat B."/>
            <person name="Grigoriev I.V."/>
            <person name="Hibbett D.S."/>
            <person name="Martin F."/>
            <person name="Nordberg H.P."/>
            <person name="Cantor M.N."/>
            <person name="Hua S.X."/>
        </authorList>
    </citation>
    <scope>NUCLEOTIDE SEQUENCE [LARGE SCALE GENOMIC DNA]</scope>
    <source>
        <strain evidence="1 2">F 1598</strain>
    </source>
</reference>
<gene>
    <name evidence="1" type="ORF">PILCRDRAFT_811973</name>
</gene>
<proteinExistence type="predicted"/>
<dbReference type="HOGENOM" id="CLU_2528243_0_0_1"/>
<sequence>MDWVTCIFGTNRITVLDYYHFLAATNSCFQALANIARGVEPRSGIREVRIKCIPADAQVLQSQGAWSLQGIPVRGSDASWLKIR</sequence>
<dbReference type="InParanoid" id="A0A0C3CKQ8"/>
<dbReference type="EMBL" id="KN832973">
    <property type="protein sequence ID" value="KIM90257.1"/>
    <property type="molecule type" value="Genomic_DNA"/>
</dbReference>
<organism evidence="1 2">
    <name type="scientific">Piloderma croceum (strain F 1598)</name>
    <dbReference type="NCBI Taxonomy" id="765440"/>
    <lineage>
        <taxon>Eukaryota</taxon>
        <taxon>Fungi</taxon>
        <taxon>Dikarya</taxon>
        <taxon>Basidiomycota</taxon>
        <taxon>Agaricomycotina</taxon>
        <taxon>Agaricomycetes</taxon>
        <taxon>Agaricomycetidae</taxon>
        <taxon>Atheliales</taxon>
        <taxon>Atheliaceae</taxon>
        <taxon>Piloderma</taxon>
    </lineage>
</organism>
<accession>A0A0C3CKQ8</accession>